<evidence type="ECO:0000256" key="2">
    <source>
        <dbReference type="ARBA" id="ARBA00022448"/>
    </source>
</evidence>
<proteinExistence type="inferred from homology"/>
<keyword evidence="13" id="KW-1185">Reference proteome</keyword>
<evidence type="ECO:0000256" key="4">
    <source>
        <dbReference type="ARBA" id="ARBA00022692"/>
    </source>
</evidence>
<feature type="transmembrane region" description="Helical" evidence="10">
    <location>
        <begin position="69"/>
        <end position="93"/>
    </location>
</feature>
<feature type="transmembrane region" description="Helical" evidence="10">
    <location>
        <begin position="40"/>
        <end position="63"/>
    </location>
</feature>
<dbReference type="Proteomes" id="UP000825935">
    <property type="component" value="Chromosome 18"/>
</dbReference>
<gene>
    <name evidence="12" type="ORF">KP509_18G044600</name>
</gene>
<evidence type="ECO:0000256" key="1">
    <source>
        <dbReference type="ARBA" id="ARBA00004236"/>
    </source>
</evidence>
<keyword evidence="2" id="KW-0813">Transport</keyword>
<dbReference type="OMA" id="ITNDAIC"/>
<dbReference type="FunFam" id="1.20.1740.10:FF:000055">
    <property type="entry name" value="Amino acid permease 6"/>
    <property type="match status" value="1"/>
</dbReference>
<comment type="caution">
    <text evidence="12">The sequence shown here is derived from an EMBL/GenBank/DDBJ whole genome shotgun (WGS) entry which is preliminary data.</text>
</comment>
<keyword evidence="4 10" id="KW-0812">Transmembrane</keyword>
<dbReference type="EMBL" id="CM035423">
    <property type="protein sequence ID" value="KAH7365765.1"/>
    <property type="molecule type" value="Genomic_DNA"/>
</dbReference>
<keyword evidence="6 10" id="KW-1133">Transmembrane helix</keyword>
<keyword evidence="7 10" id="KW-0472">Membrane</keyword>
<feature type="transmembrane region" description="Helical" evidence="10">
    <location>
        <begin position="412"/>
        <end position="431"/>
    </location>
</feature>
<sequence>MANLETVVPRSLSYGSPSPLEMVDLTDRDDDGRPRRTGTLWTASAHIITAVIGSGVLSLAWSMAQLGWIAGPIVMLLFAAVTYYTSILLADCYRSPDSETGKRNYTYMDAVKANLGGAQIAICGAVQYSNLVGTAIGYTITSSISMVAISRSNCFHKHGKSDLCHVSNNPYMILFGFIEIILSQIPDFNKLWWLSIVAAVMSLSYSTIGLGLALGKTTETGHSYGSATGVSIEDVGAAQKVWLVFQSLGDVAFAYAFSMILIEIQDTVKSPPPENRTMKKATLLGICTTTTFYMLCGCLGYAAFGNDAPGNLLTGFGFYNPYWLIDFANICIVVHLIGAYQVFTQPIYAFTENLVKTHCPKSQFVNKEHMITVPKFGSYSINLFRLLWRTTFVVFTTLVAMLLPFFNDILGILGATAFWPLTVYFPIEMYIAQKKIARWTKKWIMLETLSVICLLVSIAALVGSIEGVINDLKVYRPFKTEY</sequence>
<feature type="transmembrane region" description="Helical" evidence="10">
    <location>
        <begin position="443"/>
        <end position="465"/>
    </location>
</feature>
<feature type="region of interest" description="Disordered" evidence="9">
    <location>
        <begin position="1"/>
        <end position="35"/>
    </location>
</feature>
<evidence type="ECO:0000313" key="13">
    <source>
        <dbReference type="Proteomes" id="UP000825935"/>
    </source>
</evidence>
<feature type="transmembrane region" description="Helical" evidence="10">
    <location>
        <begin position="386"/>
        <end position="406"/>
    </location>
</feature>
<dbReference type="GO" id="GO:0005886">
    <property type="term" value="C:plasma membrane"/>
    <property type="evidence" value="ECO:0007669"/>
    <property type="project" value="UniProtKB-SubCell"/>
</dbReference>
<organism evidence="12 13">
    <name type="scientific">Ceratopteris richardii</name>
    <name type="common">Triangle waterfern</name>
    <dbReference type="NCBI Taxonomy" id="49495"/>
    <lineage>
        <taxon>Eukaryota</taxon>
        <taxon>Viridiplantae</taxon>
        <taxon>Streptophyta</taxon>
        <taxon>Embryophyta</taxon>
        <taxon>Tracheophyta</taxon>
        <taxon>Polypodiopsida</taxon>
        <taxon>Polypodiidae</taxon>
        <taxon>Polypodiales</taxon>
        <taxon>Pteridineae</taxon>
        <taxon>Pteridaceae</taxon>
        <taxon>Parkerioideae</taxon>
        <taxon>Ceratopteris</taxon>
    </lineage>
</organism>
<evidence type="ECO:0000256" key="5">
    <source>
        <dbReference type="ARBA" id="ARBA00022970"/>
    </source>
</evidence>
<feature type="transmembrane region" description="Helical" evidence="10">
    <location>
        <begin position="283"/>
        <end position="302"/>
    </location>
</feature>
<protein>
    <recommendedName>
        <fullName evidence="11">Amino acid transporter transmembrane domain-containing protein</fullName>
    </recommendedName>
</protein>
<dbReference type="PANTHER" id="PTHR48017">
    <property type="entry name" value="OS05G0424000 PROTEIN-RELATED"/>
    <property type="match status" value="1"/>
</dbReference>
<name>A0A8T2SP98_CERRI</name>
<keyword evidence="5" id="KW-0029">Amino-acid transport</keyword>
<feature type="transmembrane region" description="Helical" evidence="10">
    <location>
        <begin position="322"/>
        <end position="343"/>
    </location>
</feature>
<reference evidence="12" key="1">
    <citation type="submission" date="2021-08" db="EMBL/GenBank/DDBJ databases">
        <title>WGS assembly of Ceratopteris richardii.</title>
        <authorList>
            <person name="Marchant D.B."/>
            <person name="Chen G."/>
            <person name="Jenkins J."/>
            <person name="Shu S."/>
            <person name="Leebens-Mack J."/>
            <person name="Grimwood J."/>
            <person name="Schmutz J."/>
            <person name="Soltis P."/>
            <person name="Soltis D."/>
            <person name="Chen Z.-H."/>
        </authorList>
    </citation>
    <scope>NUCLEOTIDE SEQUENCE</scope>
    <source>
        <strain evidence="12">Whitten #5841</strain>
        <tissue evidence="12">Leaf</tissue>
    </source>
</reference>
<evidence type="ECO:0000256" key="9">
    <source>
        <dbReference type="SAM" id="MobiDB-lite"/>
    </source>
</evidence>
<evidence type="ECO:0000256" key="7">
    <source>
        <dbReference type="ARBA" id="ARBA00023136"/>
    </source>
</evidence>
<accession>A0A8T2SP98</accession>
<evidence type="ECO:0000259" key="11">
    <source>
        <dbReference type="Pfam" id="PF01490"/>
    </source>
</evidence>
<evidence type="ECO:0000256" key="8">
    <source>
        <dbReference type="ARBA" id="ARBA00061463"/>
    </source>
</evidence>
<dbReference type="GO" id="GO:0006865">
    <property type="term" value="P:amino acid transport"/>
    <property type="evidence" value="ECO:0007669"/>
    <property type="project" value="UniProtKB-KW"/>
</dbReference>
<comment type="similarity">
    <text evidence="8">Belongs to the amino acid/polyamine transporter 2 family. Amino acid/auxin permease (AAAP) (TC 2.A.18.2) subfamily.</text>
</comment>
<feature type="domain" description="Amino acid transporter transmembrane" evidence="11">
    <location>
        <begin position="37"/>
        <end position="469"/>
    </location>
</feature>
<evidence type="ECO:0000256" key="3">
    <source>
        <dbReference type="ARBA" id="ARBA00022475"/>
    </source>
</evidence>
<dbReference type="AlphaFoldDB" id="A0A8T2SP98"/>
<dbReference type="InterPro" id="IPR013057">
    <property type="entry name" value="AA_transpt_TM"/>
</dbReference>
<keyword evidence="3" id="KW-1003">Cell membrane</keyword>
<evidence type="ECO:0000313" key="12">
    <source>
        <dbReference type="EMBL" id="KAH7365765.1"/>
    </source>
</evidence>
<dbReference type="Pfam" id="PF01490">
    <property type="entry name" value="Aa_trans"/>
    <property type="match status" value="1"/>
</dbReference>
<evidence type="ECO:0000256" key="10">
    <source>
        <dbReference type="SAM" id="Phobius"/>
    </source>
</evidence>
<comment type="subcellular location">
    <subcellularLocation>
        <location evidence="1">Cell membrane</location>
    </subcellularLocation>
</comment>
<dbReference type="OrthoDB" id="40134at2759"/>
<evidence type="ECO:0000256" key="6">
    <source>
        <dbReference type="ARBA" id="ARBA00022989"/>
    </source>
</evidence>
<feature type="transmembrane region" description="Helical" evidence="10">
    <location>
        <begin position="191"/>
        <end position="214"/>
    </location>
</feature>